<feature type="chain" id="PRO_5036233770" evidence="4">
    <location>
        <begin position="27"/>
        <end position="744"/>
    </location>
</feature>
<dbReference type="Proteomes" id="UP000663844">
    <property type="component" value="Unassembled WGS sequence"/>
</dbReference>
<proteinExistence type="predicted"/>
<evidence type="ECO:0000256" key="3">
    <source>
        <dbReference type="SAM" id="Phobius"/>
    </source>
</evidence>
<protein>
    <submittedName>
        <fullName evidence="6">Uncharacterized protein</fullName>
    </submittedName>
</protein>
<keyword evidence="3" id="KW-0812">Transmembrane</keyword>
<feature type="transmembrane region" description="Helical" evidence="3">
    <location>
        <begin position="674"/>
        <end position="695"/>
    </location>
</feature>
<dbReference type="SUPFAM" id="SSF52047">
    <property type="entry name" value="RNI-like"/>
    <property type="match status" value="1"/>
</dbReference>
<dbReference type="InterPro" id="IPR003591">
    <property type="entry name" value="Leu-rich_rpt_typical-subtyp"/>
</dbReference>
<evidence type="ECO:0000313" key="6">
    <source>
        <dbReference type="EMBL" id="CAF3619202.1"/>
    </source>
</evidence>
<keyword evidence="1" id="KW-0433">Leucine-rich repeat</keyword>
<dbReference type="PANTHER" id="PTHR45712">
    <property type="entry name" value="AGAP008170-PA"/>
    <property type="match status" value="1"/>
</dbReference>
<dbReference type="Pfam" id="PF13855">
    <property type="entry name" value="LRR_8"/>
    <property type="match status" value="1"/>
</dbReference>
<sequence length="744" mass="86839">MKKFHENLIVIFIILILFSSFITIHCFPCPSECICKPSDTTDDDFTRVTYTIDCSNVILNDNKLIYHAQPWTILEDKIDDDETINDYTISIDLSNSSSFKQFNNKTIQLTGFSFSIHSLSLTNQPKQFQLDSNAFNSLLYQNLQILNLSSCCQQIPVQCPELFRPLNKLEVLDLSGSDMYKSCLNTPNTISSTLRDLILRNNNYDTNTFSHTSPFFTGINTITGKLDLQNSRFNMSTQLQGNCLFDLFTKITILDLSSLQFISISNNTEIHLKHLLKCKISSNNIYNGKQLIELYLRKLNLQFLPEWFTNDRFPQLTQLDLSNNYIYSIDLQTFTKLTSISLAYNPIELNKILWCSNLTYESINLRSTIQNYTSNLVTDLENLFKLSTNIDYSNNYRNISNNNLTKFTIDIDFSDNFSLNLSQINLYSFDIQDISRFDDLNQLDISSNNLIELNLEKQSKLIYLDCSNQYLKNLILNNENSNLIQLKCSNNSLKTIENFHLDQQKSLKSIDLSYNQITILNSQFISQHLHTINFKSNLIENISSNIFHKNLISLYSIDLSWNKINSIEKNAFQSPNLQILDLTGNPLKLIEVNFLFTSSLRLFYIVNNTQELRKRCAEIKNDNLLLTYLRWYEANGTYMKNFQQIQFNQCLRPYMSRSKTKWIRFPHNYQIKHLSLYITMSVITIGIILGVIYLYRKNQLNFLSNLYSYRPLERNIVRDDMNQDDEIIMNLDESPFNNNNRMNN</sequence>
<dbReference type="InterPro" id="IPR001611">
    <property type="entry name" value="Leu-rich_rpt"/>
</dbReference>
<dbReference type="Gene3D" id="3.80.10.10">
    <property type="entry name" value="Ribonuclease Inhibitor"/>
    <property type="match status" value="2"/>
</dbReference>
<dbReference type="InterPro" id="IPR032675">
    <property type="entry name" value="LRR_dom_sf"/>
</dbReference>
<evidence type="ECO:0000313" key="7">
    <source>
        <dbReference type="Proteomes" id="UP000663844"/>
    </source>
</evidence>
<gene>
    <name evidence="5" type="ORF">JYZ213_LOCUS4455</name>
    <name evidence="6" type="ORF">OXD698_LOCUS7334</name>
</gene>
<dbReference type="PANTHER" id="PTHR45712:SF22">
    <property type="entry name" value="INSULIN-LIKE GROWTH FACTOR-BINDING PROTEIN COMPLEX ACID LABILE SUBUNIT"/>
    <property type="match status" value="1"/>
</dbReference>
<name>A0A818PD47_9BILA</name>
<accession>A0A818PD47</accession>
<comment type="caution">
    <text evidence="6">The sequence shown here is derived from an EMBL/GenBank/DDBJ whole genome shotgun (WGS) entry which is preliminary data.</text>
</comment>
<dbReference type="SUPFAM" id="SSF52058">
    <property type="entry name" value="L domain-like"/>
    <property type="match status" value="1"/>
</dbReference>
<dbReference type="InterPro" id="IPR050333">
    <property type="entry name" value="SLRP"/>
</dbReference>
<evidence type="ECO:0000256" key="2">
    <source>
        <dbReference type="ARBA" id="ARBA00022737"/>
    </source>
</evidence>
<organism evidence="6 7">
    <name type="scientific">Adineta steineri</name>
    <dbReference type="NCBI Taxonomy" id="433720"/>
    <lineage>
        <taxon>Eukaryota</taxon>
        <taxon>Metazoa</taxon>
        <taxon>Spiralia</taxon>
        <taxon>Gnathifera</taxon>
        <taxon>Rotifera</taxon>
        <taxon>Eurotatoria</taxon>
        <taxon>Bdelloidea</taxon>
        <taxon>Adinetida</taxon>
        <taxon>Adinetidae</taxon>
        <taxon>Adineta</taxon>
    </lineage>
</organism>
<keyword evidence="3" id="KW-0472">Membrane</keyword>
<dbReference type="AlphaFoldDB" id="A0A818PD47"/>
<dbReference type="EMBL" id="CAJNOG010000025">
    <property type="protein sequence ID" value="CAF0786008.1"/>
    <property type="molecule type" value="Genomic_DNA"/>
</dbReference>
<reference evidence="6" key="1">
    <citation type="submission" date="2021-02" db="EMBL/GenBank/DDBJ databases">
        <authorList>
            <person name="Nowell W R."/>
        </authorList>
    </citation>
    <scope>NUCLEOTIDE SEQUENCE</scope>
</reference>
<keyword evidence="2" id="KW-0677">Repeat</keyword>
<dbReference type="Proteomes" id="UP000663845">
    <property type="component" value="Unassembled WGS sequence"/>
</dbReference>
<evidence type="ECO:0000256" key="4">
    <source>
        <dbReference type="SAM" id="SignalP"/>
    </source>
</evidence>
<keyword evidence="4" id="KW-0732">Signal</keyword>
<dbReference type="SMART" id="SM00369">
    <property type="entry name" value="LRR_TYP"/>
    <property type="match status" value="4"/>
</dbReference>
<evidence type="ECO:0000313" key="5">
    <source>
        <dbReference type="EMBL" id="CAF0786008.1"/>
    </source>
</evidence>
<feature type="signal peptide" evidence="4">
    <location>
        <begin position="1"/>
        <end position="26"/>
    </location>
</feature>
<evidence type="ECO:0000256" key="1">
    <source>
        <dbReference type="ARBA" id="ARBA00022614"/>
    </source>
</evidence>
<dbReference type="PROSITE" id="PS51450">
    <property type="entry name" value="LRR"/>
    <property type="match status" value="2"/>
</dbReference>
<keyword evidence="3" id="KW-1133">Transmembrane helix</keyword>
<dbReference type="EMBL" id="CAJOAZ010000334">
    <property type="protein sequence ID" value="CAF3619202.1"/>
    <property type="molecule type" value="Genomic_DNA"/>
</dbReference>